<sequence>MARSRKHDARREQLIDAASRAITERGRDNLRIRDIAAQAGVSPGSVLYHYPELDELMFDVHRNVVERFYQRRLATVESIETPVGKLAAALGSGLPSGRDDDVARVLYEMHGLADRSSTHASLMTSLYDREVALYSTVLEAGRASGAFTLTQPLGEVVHTLVVLEDGFGLHLLSNNTSVDLARARSLLTAYAGQATGCALPV</sequence>
<dbReference type="EMBL" id="JAVDXW010000001">
    <property type="protein sequence ID" value="MDR7303590.1"/>
    <property type="molecule type" value="Genomic_DNA"/>
</dbReference>
<keyword evidence="2 4" id="KW-0238">DNA-binding</keyword>
<evidence type="ECO:0000313" key="6">
    <source>
        <dbReference type="EMBL" id="MDR7303590.1"/>
    </source>
</evidence>
<dbReference type="SUPFAM" id="SSF46689">
    <property type="entry name" value="Homeodomain-like"/>
    <property type="match status" value="1"/>
</dbReference>
<reference evidence="6" key="1">
    <citation type="submission" date="2023-07" db="EMBL/GenBank/DDBJ databases">
        <title>Sequencing the genomes of 1000 actinobacteria strains.</title>
        <authorList>
            <person name="Klenk H.-P."/>
        </authorList>
    </citation>
    <scope>NUCLEOTIDE SEQUENCE</scope>
    <source>
        <strain evidence="6">DSM 45977</strain>
    </source>
</reference>
<accession>A0AAE3ZH06</accession>
<dbReference type="PANTHER" id="PTHR30055:SF234">
    <property type="entry name" value="HTH-TYPE TRANSCRIPTIONAL REGULATOR BETI"/>
    <property type="match status" value="1"/>
</dbReference>
<evidence type="ECO:0000256" key="2">
    <source>
        <dbReference type="ARBA" id="ARBA00023125"/>
    </source>
</evidence>
<organism evidence="6 7">
    <name type="scientific">Haloactinomyces albus</name>
    <dbReference type="NCBI Taxonomy" id="1352928"/>
    <lineage>
        <taxon>Bacteria</taxon>
        <taxon>Bacillati</taxon>
        <taxon>Actinomycetota</taxon>
        <taxon>Actinomycetes</taxon>
        <taxon>Actinopolysporales</taxon>
        <taxon>Actinopolysporaceae</taxon>
        <taxon>Haloactinomyces</taxon>
    </lineage>
</organism>
<dbReference type="InterPro" id="IPR050109">
    <property type="entry name" value="HTH-type_TetR-like_transc_reg"/>
</dbReference>
<dbReference type="PRINTS" id="PR00455">
    <property type="entry name" value="HTHTETR"/>
</dbReference>
<dbReference type="RefSeq" id="WP_310276001.1">
    <property type="nucleotide sequence ID" value="NZ_JAVDXW010000001.1"/>
</dbReference>
<keyword evidence="7" id="KW-1185">Reference proteome</keyword>
<keyword evidence="1" id="KW-0805">Transcription regulation</keyword>
<evidence type="ECO:0000256" key="4">
    <source>
        <dbReference type="PROSITE-ProRule" id="PRU00335"/>
    </source>
</evidence>
<evidence type="ECO:0000313" key="7">
    <source>
        <dbReference type="Proteomes" id="UP001180845"/>
    </source>
</evidence>
<feature type="domain" description="HTH tetR-type" evidence="5">
    <location>
        <begin position="8"/>
        <end position="68"/>
    </location>
</feature>
<feature type="DNA-binding region" description="H-T-H motif" evidence="4">
    <location>
        <begin position="31"/>
        <end position="50"/>
    </location>
</feature>
<dbReference type="PANTHER" id="PTHR30055">
    <property type="entry name" value="HTH-TYPE TRANSCRIPTIONAL REGULATOR RUTR"/>
    <property type="match status" value="1"/>
</dbReference>
<dbReference type="GO" id="GO:0000976">
    <property type="term" value="F:transcription cis-regulatory region binding"/>
    <property type="evidence" value="ECO:0007669"/>
    <property type="project" value="TreeGrafter"/>
</dbReference>
<proteinExistence type="predicted"/>
<dbReference type="Proteomes" id="UP001180845">
    <property type="component" value="Unassembled WGS sequence"/>
</dbReference>
<evidence type="ECO:0000256" key="1">
    <source>
        <dbReference type="ARBA" id="ARBA00023015"/>
    </source>
</evidence>
<dbReference type="InterPro" id="IPR036271">
    <property type="entry name" value="Tet_transcr_reg_TetR-rel_C_sf"/>
</dbReference>
<dbReference type="Gene3D" id="1.10.357.10">
    <property type="entry name" value="Tetracycline Repressor, domain 2"/>
    <property type="match status" value="1"/>
</dbReference>
<name>A0AAE3ZH06_9ACTN</name>
<gene>
    <name evidence="6" type="ORF">JOF55_003771</name>
</gene>
<keyword evidence="3" id="KW-0804">Transcription</keyword>
<dbReference type="InterPro" id="IPR001647">
    <property type="entry name" value="HTH_TetR"/>
</dbReference>
<evidence type="ECO:0000256" key="3">
    <source>
        <dbReference type="ARBA" id="ARBA00023163"/>
    </source>
</evidence>
<dbReference type="SUPFAM" id="SSF48498">
    <property type="entry name" value="Tetracyclin repressor-like, C-terminal domain"/>
    <property type="match status" value="1"/>
</dbReference>
<dbReference type="AlphaFoldDB" id="A0AAE3ZH06"/>
<dbReference type="InterPro" id="IPR009057">
    <property type="entry name" value="Homeodomain-like_sf"/>
</dbReference>
<dbReference type="PROSITE" id="PS50977">
    <property type="entry name" value="HTH_TETR_2"/>
    <property type="match status" value="1"/>
</dbReference>
<dbReference type="Pfam" id="PF00440">
    <property type="entry name" value="TetR_N"/>
    <property type="match status" value="1"/>
</dbReference>
<evidence type="ECO:0000259" key="5">
    <source>
        <dbReference type="PROSITE" id="PS50977"/>
    </source>
</evidence>
<comment type="caution">
    <text evidence="6">The sequence shown here is derived from an EMBL/GenBank/DDBJ whole genome shotgun (WGS) entry which is preliminary data.</text>
</comment>
<protein>
    <submittedName>
        <fullName evidence="6">AcrR family transcriptional regulator</fullName>
    </submittedName>
</protein>
<dbReference type="GO" id="GO:0003700">
    <property type="term" value="F:DNA-binding transcription factor activity"/>
    <property type="evidence" value="ECO:0007669"/>
    <property type="project" value="TreeGrafter"/>
</dbReference>